<dbReference type="CDD" id="cd00082">
    <property type="entry name" value="HisKA"/>
    <property type="match status" value="1"/>
</dbReference>
<dbReference type="CDD" id="cd16922">
    <property type="entry name" value="HATPase_EvgS-ArcB-TorS-like"/>
    <property type="match status" value="1"/>
</dbReference>
<dbReference type="SMART" id="SM00388">
    <property type="entry name" value="HisKA"/>
    <property type="match status" value="1"/>
</dbReference>
<evidence type="ECO:0000256" key="1">
    <source>
        <dbReference type="ARBA" id="ARBA00000085"/>
    </source>
</evidence>
<dbReference type="SUPFAM" id="SSF55874">
    <property type="entry name" value="ATPase domain of HSP90 chaperone/DNA topoisomerase II/histidine kinase"/>
    <property type="match status" value="1"/>
</dbReference>
<keyword evidence="10" id="KW-0472">Membrane</keyword>
<keyword evidence="11" id="KW-0131">Cell cycle</keyword>
<dbReference type="Pfam" id="PF02518">
    <property type="entry name" value="HATPase_c"/>
    <property type="match status" value="1"/>
</dbReference>
<dbReference type="GO" id="GO:0000155">
    <property type="term" value="F:phosphorelay sensor kinase activity"/>
    <property type="evidence" value="ECO:0007669"/>
    <property type="project" value="InterPro"/>
</dbReference>
<feature type="domain" description="Histidine kinase" evidence="12">
    <location>
        <begin position="24"/>
        <end position="220"/>
    </location>
</feature>
<evidence type="ECO:0000259" key="12">
    <source>
        <dbReference type="PROSITE" id="PS50109"/>
    </source>
</evidence>
<keyword evidence="9" id="KW-0902">Two-component regulatory system</keyword>
<dbReference type="GO" id="GO:0005524">
    <property type="term" value="F:ATP binding"/>
    <property type="evidence" value="ECO:0007669"/>
    <property type="project" value="UniProtKB-KW"/>
</dbReference>
<keyword evidence="8" id="KW-0067">ATP-binding</keyword>
<keyword evidence="4" id="KW-0597">Phosphoprotein</keyword>
<comment type="subcellular location">
    <subcellularLocation>
        <location evidence="2">Membrane</location>
    </subcellularLocation>
</comment>
<evidence type="ECO:0000256" key="9">
    <source>
        <dbReference type="ARBA" id="ARBA00023012"/>
    </source>
</evidence>
<keyword evidence="7" id="KW-0418">Kinase</keyword>
<evidence type="ECO:0000256" key="10">
    <source>
        <dbReference type="ARBA" id="ARBA00023136"/>
    </source>
</evidence>
<dbReference type="InterPro" id="IPR036890">
    <property type="entry name" value="HATPase_C_sf"/>
</dbReference>
<dbReference type="EMBL" id="BARS01054245">
    <property type="protein sequence ID" value="GAG46983.1"/>
    <property type="molecule type" value="Genomic_DNA"/>
</dbReference>
<keyword evidence="6" id="KW-0547">Nucleotide-binding</keyword>
<feature type="non-terminal residue" evidence="13">
    <location>
        <position position="220"/>
    </location>
</feature>
<evidence type="ECO:0000256" key="11">
    <source>
        <dbReference type="ARBA" id="ARBA00023306"/>
    </source>
</evidence>
<dbReference type="PRINTS" id="PR00344">
    <property type="entry name" value="BCTRLSENSOR"/>
</dbReference>
<gene>
    <name evidence="13" type="ORF">S01H1_80341</name>
</gene>
<keyword evidence="5" id="KW-0808">Transferase</keyword>
<evidence type="ECO:0000256" key="5">
    <source>
        <dbReference type="ARBA" id="ARBA00022679"/>
    </source>
</evidence>
<dbReference type="InterPro" id="IPR003594">
    <property type="entry name" value="HATPase_dom"/>
</dbReference>
<dbReference type="FunFam" id="1.10.287.130:FF:000038">
    <property type="entry name" value="Sensory transduction histidine kinase"/>
    <property type="match status" value="1"/>
</dbReference>
<dbReference type="PANTHER" id="PTHR45339">
    <property type="entry name" value="HYBRID SIGNAL TRANSDUCTION HISTIDINE KINASE J"/>
    <property type="match status" value="1"/>
</dbReference>
<dbReference type="SUPFAM" id="SSF47384">
    <property type="entry name" value="Homodimeric domain of signal transducing histidine kinase"/>
    <property type="match status" value="1"/>
</dbReference>
<dbReference type="InterPro" id="IPR005467">
    <property type="entry name" value="His_kinase_dom"/>
</dbReference>
<evidence type="ECO:0000256" key="4">
    <source>
        <dbReference type="ARBA" id="ARBA00022553"/>
    </source>
</evidence>
<evidence type="ECO:0000256" key="7">
    <source>
        <dbReference type="ARBA" id="ARBA00022777"/>
    </source>
</evidence>
<comment type="caution">
    <text evidence="13">The sequence shown here is derived from an EMBL/GenBank/DDBJ whole genome shotgun (WGS) entry which is preliminary data.</text>
</comment>
<dbReference type="InterPro" id="IPR036097">
    <property type="entry name" value="HisK_dim/P_sf"/>
</dbReference>
<reference evidence="13" key="1">
    <citation type="journal article" date="2014" name="Front. Microbiol.">
        <title>High frequency of phylogenetically diverse reductive dehalogenase-homologous genes in deep subseafloor sedimentary metagenomes.</title>
        <authorList>
            <person name="Kawai M."/>
            <person name="Futagami T."/>
            <person name="Toyoda A."/>
            <person name="Takaki Y."/>
            <person name="Nishi S."/>
            <person name="Hori S."/>
            <person name="Arai W."/>
            <person name="Tsubouchi T."/>
            <person name="Morono Y."/>
            <person name="Uchiyama I."/>
            <person name="Ito T."/>
            <person name="Fujiyama A."/>
            <person name="Inagaki F."/>
            <person name="Takami H."/>
        </authorList>
    </citation>
    <scope>NUCLEOTIDE SEQUENCE</scope>
    <source>
        <strain evidence="13">Expedition CK06-06</strain>
    </source>
</reference>
<dbReference type="PANTHER" id="PTHR45339:SF1">
    <property type="entry name" value="HYBRID SIGNAL TRANSDUCTION HISTIDINE KINASE J"/>
    <property type="match status" value="1"/>
</dbReference>
<dbReference type="InterPro" id="IPR004358">
    <property type="entry name" value="Sig_transdc_His_kin-like_C"/>
</dbReference>
<proteinExistence type="predicted"/>
<evidence type="ECO:0000256" key="3">
    <source>
        <dbReference type="ARBA" id="ARBA00012438"/>
    </source>
</evidence>
<evidence type="ECO:0000256" key="2">
    <source>
        <dbReference type="ARBA" id="ARBA00004370"/>
    </source>
</evidence>
<protein>
    <recommendedName>
        <fullName evidence="3">histidine kinase</fullName>
        <ecNumber evidence="3">2.7.13.3</ecNumber>
    </recommendedName>
</protein>
<dbReference type="Pfam" id="PF00512">
    <property type="entry name" value="HisKA"/>
    <property type="match status" value="1"/>
</dbReference>
<dbReference type="Gene3D" id="3.30.565.10">
    <property type="entry name" value="Histidine kinase-like ATPase, C-terminal domain"/>
    <property type="match status" value="1"/>
</dbReference>
<evidence type="ECO:0000313" key="13">
    <source>
        <dbReference type="EMBL" id="GAG46983.1"/>
    </source>
</evidence>
<evidence type="ECO:0000256" key="8">
    <source>
        <dbReference type="ARBA" id="ARBA00022840"/>
    </source>
</evidence>
<dbReference type="FunFam" id="3.30.565.10:FF:000010">
    <property type="entry name" value="Sensor histidine kinase RcsC"/>
    <property type="match status" value="1"/>
</dbReference>
<accession>X0YE79</accession>
<dbReference type="PROSITE" id="PS50109">
    <property type="entry name" value="HIS_KIN"/>
    <property type="match status" value="1"/>
</dbReference>
<dbReference type="EC" id="2.7.13.3" evidence="3"/>
<feature type="non-terminal residue" evidence="13">
    <location>
        <position position="1"/>
    </location>
</feature>
<dbReference type="Gene3D" id="1.10.287.130">
    <property type="match status" value="1"/>
</dbReference>
<name>X0YE79_9ZZZZ</name>
<dbReference type="AlphaFoldDB" id="X0YE79"/>
<dbReference type="InterPro" id="IPR003661">
    <property type="entry name" value="HisK_dim/P_dom"/>
</dbReference>
<sequence length="220" mass="24310">ENELAKAKDVAETANQAKSEFLANMSHEIRTPMTAILGFSDILLGSEMSREQLDAATTVKQNGEYLIGIINDILDLSKIEAGKLKVEYIQCSPCQILSEVVSLMRVRADAKNLPLEIEYHGPMPQSIQSDPTRLRQILVNLTGNAIKFTEVGKVRLLARLLDDKSDEPKMQFEIVDSGIGMTEEQVVNLFKPFHQADSSTTRKHGGTGLGLTISKRLAEK</sequence>
<dbReference type="GO" id="GO:0016020">
    <property type="term" value="C:membrane"/>
    <property type="evidence" value="ECO:0007669"/>
    <property type="project" value="UniProtKB-SubCell"/>
</dbReference>
<evidence type="ECO:0000256" key="6">
    <source>
        <dbReference type="ARBA" id="ARBA00022741"/>
    </source>
</evidence>
<comment type="catalytic activity">
    <reaction evidence="1">
        <text>ATP + protein L-histidine = ADP + protein N-phospho-L-histidine.</text>
        <dbReference type="EC" id="2.7.13.3"/>
    </reaction>
</comment>
<dbReference type="SMART" id="SM00387">
    <property type="entry name" value="HATPase_c"/>
    <property type="match status" value="1"/>
</dbReference>
<organism evidence="13">
    <name type="scientific">marine sediment metagenome</name>
    <dbReference type="NCBI Taxonomy" id="412755"/>
    <lineage>
        <taxon>unclassified sequences</taxon>
        <taxon>metagenomes</taxon>
        <taxon>ecological metagenomes</taxon>
    </lineage>
</organism>